<name>A0AAD3P2S3_NEPGR</name>
<evidence type="ECO:0000256" key="2">
    <source>
        <dbReference type="SAM" id="Phobius"/>
    </source>
</evidence>
<keyword evidence="4" id="KW-1185">Reference proteome</keyword>
<keyword evidence="2" id="KW-0812">Transmembrane</keyword>
<protein>
    <submittedName>
        <fullName evidence="3">Uncharacterized protein</fullName>
    </submittedName>
</protein>
<keyword evidence="2" id="KW-1133">Transmembrane helix</keyword>
<sequence>MAKLSRAQLLLTLKSDNENLKCLNARLLKDSAEKKREIIHLLESNKSLESELAHSREEIAACVAELEAIKLASGTNAARMFEMKLELEALQRSVAGAQKKRFWTLAFSGTAIFAAAACFGYFSTR</sequence>
<evidence type="ECO:0000256" key="1">
    <source>
        <dbReference type="SAM" id="Coils"/>
    </source>
</evidence>
<dbReference type="Proteomes" id="UP001279734">
    <property type="component" value="Unassembled WGS sequence"/>
</dbReference>
<dbReference type="EMBL" id="BSYO01000001">
    <property type="protein sequence ID" value="GMG99669.1"/>
    <property type="molecule type" value="Genomic_DNA"/>
</dbReference>
<reference evidence="3" key="1">
    <citation type="submission" date="2023-05" db="EMBL/GenBank/DDBJ databases">
        <title>Nepenthes gracilis genome sequencing.</title>
        <authorList>
            <person name="Fukushima K."/>
        </authorList>
    </citation>
    <scope>NUCLEOTIDE SEQUENCE</scope>
    <source>
        <strain evidence="3">SING2019-196</strain>
    </source>
</reference>
<organism evidence="3 4">
    <name type="scientific">Nepenthes gracilis</name>
    <name type="common">Slender pitcher plant</name>
    <dbReference type="NCBI Taxonomy" id="150966"/>
    <lineage>
        <taxon>Eukaryota</taxon>
        <taxon>Viridiplantae</taxon>
        <taxon>Streptophyta</taxon>
        <taxon>Embryophyta</taxon>
        <taxon>Tracheophyta</taxon>
        <taxon>Spermatophyta</taxon>
        <taxon>Magnoliopsida</taxon>
        <taxon>eudicotyledons</taxon>
        <taxon>Gunneridae</taxon>
        <taxon>Pentapetalae</taxon>
        <taxon>Caryophyllales</taxon>
        <taxon>Nepenthaceae</taxon>
        <taxon>Nepenthes</taxon>
    </lineage>
</organism>
<comment type="caution">
    <text evidence="3">The sequence shown here is derived from an EMBL/GenBank/DDBJ whole genome shotgun (WGS) entry which is preliminary data.</text>
</comment>
<feature type="transmembrane region" description="Helical" evidence="2">
    <location>
        <begin position="102"/>
        <end position="122"/>
    </location>
</feature>
<keyword evidence="2" id="KW-0472">Membrane</keyword>
<accession>A0AAD3P2S3</accession>
<evidence type="ECO:0000313" key="4">
    <source>
        <dbReference type="Proteomes" id="UP001279734"/>
    </source>
</evidence>
<gene>
    <name evidence="3" type="ORF">Nepgr_001509</name>
</gene>
<proteinExistence type="predicted"/>
<keyword evidence="1" id="KW-0175">Coiled coil</keyword>
<evidence type="ECO:0000313" key="3">
    <source>
        <dbReference type="EMBL" id="GMG99669.1"/>
    </source>
</evidence>
<feature type="coiled-coil region" evidence="1">
    <location>
        <begin position="17"/>
        <end position="100"/>
    </location>
</feature>
<dbReference type="AlphaFoldDB" id="A0AAD3P2S3"/>